<dbReference type="InterPro" id="IPR051906">
    <property type="entry name" value="TolC-like"/>
</dbReference>
<keyword evidence="4" id="KW-1134">Transmembrane beta strand</keyword>
<dbReference type="InterPro" id="IPR010130">
    <property type="entry name" value="T1SS_OMP_TolC"/>
</dbReference>
<dbReference type="Proteomes" id="UP000739411">
    <property type="component" value="Unassembled WGS sequence"/>
</dbReference>
<dbReference type="InterPro" id="IPR003423">
    <property type="entry name" value="OMP_efflux"/>
</dbReference>
<gene>
    <name evidence="8" type="ORF">IPJ38_13170</name>
</gene>
<comment type="subcellular location">
    <subcellularLocation>
        <location evidence="1">Cell outer membrane</location>
    </subcellularLocation>
</comment>
<dbReference type="NCBIfam" id="TIGR01844">
    <property type="entry name" value="type_I_sec_TolC"/>
    <property type="match status" value="1"/>
</dbReference>
<evidence type="ECO:0000313" key="9">
    <source>
        <dbReference type="Proteomes" id="UP000739411"/>
    </source>
</evidence>
<sequence length="397" mass="43549">MTIGSRISKLFASALIVGWGNIGHAAGIAELYQEARASDPQYAAAVADWEAVKTTVPQALGQLLPQLSLSGSRIKNDMVNEVRTNPNGGRSTQYDFISKSASLNLSQAVIRPQAWLNYTQSKDQVRQADEQLRQAGQDLILRLSQAYFDVLLAEDNVLLAAEQKAAISELLKQAKRYFEGGVGTITDINEAQARYDTTVAQEIAVQNNLEVKIRAIEQLVGKVYRYLAPLGPTLALESPAPANVEQWLEFSMANNPQLKAREASFDVSQKEVYKNFSAHLPTVDIVASRGRNENPGFTMIDNISWSNTVGIQVSMPIFSGGSMQGRVNQASALKERTRSELETTKRGVIQSTRQEYLNVVSGVAQVKALEQAVKSNELALYSAKKVKRPALEQASTY</sequence>
<evidence type="ECO:0000313" key="8">
    <source>
        <dbReference type="EMBL" id="MBK7415917.1"/>
    </source>
</evidence>
<evidence type="ECO:0000256" key="3">
    <source>
        <dbReference type="ARBA" id="ARBA00022448"/>
    </source>
</evidence>
<protein>
    <submittedName>
        <fullName evidence="8">TolC family outer membrane protein</fullName>
    </submittedName>
</protein>
<dbReference type="PANTHER" id="PTHR30026">
    <property type="entry name" value="OUTER MEMBRANE PROTEIN TOLC"/>
    <property type="match status" value="1"/>
</dbReference>
<dbReference type="Gene3D" id="1.20.1600.10">
    <property type="entry name" value="Outer membrane efflux proteins (OEP)"/>
    <property type="match status" value="1"/>
</dbReference>
<proteinExistence type="inferred from homology"/>
<accession>A0A935K5D3</accession>
<evidence type="ECO:0000256" key="5">
    <source>
        <dbReference type="ARBA" id="ARBA00022692"/>
    </source>
</evidence>
<evidence type="ECO:0000256" key="4">
    <source>
        <dbReference type="ARBA" id="ARBA00022452"/>
    </source>
</evidence>
<keyword evidence="6" id="KW-0472">Membrane</keyword>
<dbReference type="GO" id="GO:0015288">
    <property type="term" value="F:porin activity"/>
    <property type="evidence" value="ECO:0007669"/>
    <property type="project" value="TreeGrafter"/>
</dbReference>
<dbReference type="GO" id="GO:1990281">
    <property type="term" value="C:efflux pump complex"/>
    <property type="evidence" value="ECO:0007669"/>
    <property type="project" value="TreeGrafter"/>
</dbReference>
<dbReference type="AlphaFoldDB" id="A0A935K5D3"/>
<keyword evidence="5" id="KW-0812">Transmembrane</keyword>
<dbReference type="PANTHER" id="PTHR30026:SF20">
    <property type="entry name" value="OUTER MEMBRANE PROTEIN TOLC"/>
    <property type="match status" value="1"/>
</dbReference>
<dbReference type="EMBL" id="JADJMS010000027">
    <property type="protein sequence ID" value="MBK7415917.1"/>
    <property type="molecule type" value="Genomic_DNA"/>
</dbReference>
<evidence type="ECO:0000256" key="6">
    <source>
        <dbReference type="ARBA" id="ARBA00023136"/>
    </source>
</evidence>
<dbReference type="Pfam" id="PF02321">
    <property type="entry name" value="OEP"/>
    <property type="match status" value="2"/>
</dbReference>
<dbReference type="GO" id="GO:0009279">
    <property type="term" value="C:cell outer membrane"/>
    <property type="evidence" value="ECO:0007669"/>
    <property type="project" value="UniProtKB-SubCell"/>
</dbReference>
<evidence type="ECO:0000256" key="1">
    <source>
        <dbReference type="ARBA" id="ARBA00004442"/>
    </source>
</evidence>
<keyword evidence="7" id="KW-0998">Cell outer membrane</keyword>
<keyword evidence="3" id="KW-0813">Transport</keyword>
<dbReference type="GO" id="GO:0015562">
    <property type="term" value="F:efflux transmembrane transporter activity"/>
    <property type="evidence" value="ECO:0007669"/>
    <property type="project" value="InterPro"/>
</dbReference>
<dbReference type="SUPFAM" id="SSF56954">
    <property type="entry name" value="Outer membrane efflux proteins (OEP)"/>
    <property type="match status" value="1"/>
</dbReference>
<name>A0A935K5D3_9RHOO</name>
<evidence type="ECO:0000256" key="2">
    <source>
        <dbReference type="ARBA" id="ARBA00007613"/>
    </source>
</evidence>
<organism evidence="8 9">
    <name type="scientific">Candidatus Dechloromonas phosphorivorans</name>
    <dbReference type="NCBI Taxonomy" id="2899244"/>
    <lineage>
        <taxon>Bacteria</taxon>
        <taxon>Pseudomonadati</taxon>
        <taxon>Pseudomonadota</taxon>
        <taxon>Betaproteobacteria</taxon>
        <taxon>Rhodocyclales</taxon>
        <taxon>Azonexaceae</taxon>
        <taxon>Dechloromonas</taxon>
    </lineage>
</organism>
<evidence type="ECO:0000256" key="7">
    <source>
        <dbReference type="ARBA" id="ARBA00023237"/>
    </source>
</evidence>
<comment type="caution">
    <text evidence="8">The sequence shown here is derived from an EMBL/GenBank/DDBJ whole genome shotgun (WGS) entry which is preliminary data.</text>
</comment>
<comment type="similarity">
    <text evidence="2">Belongs to the outer membrane factor (OMF) (TC 1.B.17) family.</text>
</comment>
<reference evidence="8 9" key="1">
    <citation type="submission" date="2020-10" db="EMBL/GenBank/DDBJ databases">
        <title>Connecting structure to function with the recovery of over 1000 high-quality activated sludge metagenome-assembled genomes encoding full-length rRNA genes using long-read sequencing.</title>
        <authorList>
            <person name="Singleton C.M."/>
            <person name="Petriglieri F."/>
            <person name="Kristensen J.M."/>
            <person name="Kirkegaard R.H."/>
            <person name="Michaelsen T.Y."/>
            <person name="Andersen M.H."/>
            <person name="Karst S.M."/>
            <person name="Dueholm M.S."/>
            <person name="Nielsen P.H."/>
            <person name="Albertsen M."/>
        </authorList>
    </citation>
    <scope>NUCLEOTIDE SEQUENCE [LARGE SCALE GENOMIC DNA]</scope>
    <source>
        <strain evidence="8">EsbW_18-Q3-R4-48_BATAC.463</strain>
    </source>
</reference>